<proteinExistence type="predicted"/>
<dbReference type="EMBL" id="AM039952">
    <property type="protein sequence ID" value="CAJ25786.1"/>
    <property type="molecule type" value="Genomic_DNA"/>
</dbReference>
<protein>
    <submittedName>
        <fullName evidence="1">Uncharacterized protein</fullName>
    </submittedName>
</protein>
<evidence type="ECO:0000313" key="1">
    <source>
        <dbReference type="EMBL" id="CAJ25786.1"/>
    </source>
</evidence>
<reference evidence="1 2" key="1">
    <citation type="journal article" date="2005" name="J. Bacteriol.">
        <title>Insights into genome plasticity and pathogenicity of the plant pathogenic Bacterium Xanthomonas campestris pv. vesicatoria revealed by the complete genome sequence.</title>
        <authorList>
            <person name="Thieme F."/>
            <person name="Koebnik R."/>
            <person name="Bekel T."/>
            <person name="Berger C."/>
            <person name="Boch J."/>
            <person name="Buettner D."/>
            <person name="Caldana C."/>
            <person name="Gaigalat L."/>
            <person name="Goesmann A."/>
            <person name="Kay S."/>
            <person name="Kirchner O."/>
            <person name="Lanz C."/>
            <person name="Linke B."/>
            <person name="McHardy A.C."/>
            <person name="Meyer F."/>
            <person name="Mittenhuber G."/>
            <person name="Nies D.H."/>
            <person name="Niesbach-Kloesgen U."/>
            <person name="Patschkowski T."/>
            <person name="Rueckert C."/>
            <person name="Rupp O."/>
            <person name="Schneicker S."/>
            <person name="Schuster S.C."/>
            <person name="Vorhoelter F.J."/>
            <person name="Weber E."/>
            <person name="Puehler A."/>
            <person name="Bonas U."/>
            <person name="Bartels D."/>
            <person name="Kaiser O."/>
        </authorList>
    </citation>
    <scope>NUCLEOTIDE SEQUENCE [LARGE SCALE GENOMIC DNA]</scope>
    <source>
        <strain evidence="1 2">85-10</strain>
    </source>
</reference>
<dbReference type="AlphaFoldDB" id="Q3BN77"/>
<dbReference type="KEGG" id="xcv:XCV4055"/>
<evidence type="ECO:0000313" key="2">
    <source>
        <dbReference type="Proteomes" id="UP000007069"/>
    </source>
</evidence>
<organism evidence="2">
    <name type="scientific">Xanthomonas euvesicatoria pv. vesicatoria (strain 85-10)</name>
    <name type="common">Xanthomonas campestris pv. vesicatoria</name>
    <dbReference type="NCBI Taxonomy" id="316273"/>
    <lineage>
        <taxon>Bacteria</taxon>
        <taxon>Pseudomonadati</taxon>
        <taxon>Pseudomonadota</taxon>
        <taxon>Gammaproteobacteria</taxon>
        <taxon>Lysobacterales</taxon>
        <taxon>Lysobacteraceae</taxon>
        <taxon>Xanthomonas</taxon>
    </lineage>
</organism>
<gene>
    <name evidence="1" type="ordered locus">XCV4055</name>
</gene>
<sequence length="112" mass="12565">MRGMVDTSDATISKFRTRRADAARGEQSTCNSSGALLAGAARAPCPRGHWTRSRGLQPCGFVGHVSLRLQRFHRFERMGRQLEFLPRCRMRRIGRGIARRASVPRAVSPLCR</sequence>
<accession>Q3BN77</accession>
<name>Q3BN77_XANE5</name>
<dbReference type="HOGENOM" id="CLU_2144875_0_0_6"/>
<dbReference type="Proteomes" id="UP000007069">
    <property type="component" value="Chromosome"/>
</dbReference>